<proteinExistence type="predicted"/>
<comment type="caution">
    <text evidence="2">The sequence shown here is derived from an EMBL/GenBank/DDBJ whole genome shotgun (WGS) entry which is preliminary data.</text>
</comment>
<dbReference type="InterPro" id="IPR025245">
    <property type="entry name" value="DUF4197"/>
</dbReference>
<keyword evidence="3" id="KW-1185">Reference proteome</keyword>
<dbReference type="Proteomes" id="UP000248330">
    <property type="component" value="Unassembled WGS sequence"/>
</dbReference>
<feature type="chain" id="PRO_5016313119" evidence="1">
    <location>
        <begin position="24"/>
        <end position="234"/>
    </location>
</feature>
<evidence type="ECO:0000313" key="3">
    <source>
        <dbReference type="Proteomes" id="UP000248330"/>
    </source>
</evidence>
<dbReference type="PROSITE" id="PS51257">
    <property type="entry name" value="PROKAR_LIPOPROTEIN"/>
    <property type="match status" value="1"/>
</dbReference>
<sequence length="234" mass="24942">MIRIALTVVVGLAAAGCAVSPSAEDPLVALAPLPETAPADAVREALLQGAAQAVGQLGRVNGYWSNAAVRVPMPAALARPAETLRKLGAGGKVDEFHHSLNAVAEQAVPYAAEALAAAVREMTLDDVRALLDGSDDAVTQHFRASHGEALVAYLRPYVEATGARIGVTQRYRDLIGDYGVLLRGSGIRELDLDAYITQKTVDGVFYLMAAEEARIRRDPRARGTELMRRVFGRL</sequence>
<protein>
    <submittedName>
        <fullName evidence="2">Uncharacterized protein DUF4197</fullName>
    </submittedName>
</protein>
<accession>A0A318E5L9</accession>
<reference evidence="2 3" key="1">
    <citation type="submission" date="2018-04" db="EMBL/GenBank/DDBJ databases">
        <title>Genomic Encyclopedia of Type Strains, Phase IV (KMG-IV): sequencing the most valuable type-strain genomes for metagenomic binning, comparative biology and taxonomic classification.</title>
        <authorList>
            <person name="Goeker M."/>
        </authorList>
    </citation>
    <scope>NUCLEOTIDE SEQUENCE [LARGE SCALE GENOMIC DNA]</scope>
    <source>
        <strain evidence="2 3">DSM 104150</strain>
    </source>
</reference>
<organism evidence="2 3">
    <name type="scientific">Sinimarinibacterium flocculans</name>
    <dbReference type="NCBI Taxonomy" id="985250"/>
    <lineage>
        <taxon>Bacteria</taxon>
        <taxon>Pseudomonadati</taxon>
        <taxon>Pseudomonadota</taxon>
        <taxon>Gammaproteobacteria</taxon>
        <taxon>Nevskiales</taxon>
        <taxon>Nevskiaceae</taxon>
        <taxon>Sinimarinibacterium</taxon>
    </lineage>
</organism>
<keyword evidence="1" id="KW-0732">Signal</keyword>
<feature type="signal peptide" evidence="1">
    <location>
        <begin position="1"/>
        <end position="23"/>
    </location>
</feature>
<name>A0A318E5L9_9GAMM</name>
<dbReference type="EMBL" id="QICN01000013">
    <property type="protein sequence ID" value="PXV64219.1"/>
    <property type="molecule type" value="Genomic_DNA"/>
</dbReference>
<dbReference type="RefSeq" id="WP_170124104.1">
    <property type="nucleotide sequence ID" value="NZ_CAWNXA010000013.1"/>
</dbReference>
<evidence type="ECO:0000313" key="2">
    <source>
        <dbReference type="EMBL" id="PXV64219.1"/>
    </source>
</evidence>
<evidence type="ECO:0000256" key="1">
    <source>
        <dbReference type="SAM" id="SignalP"/>
    </source>
</evidence>
<gene>
    <name evidence="2" type="ORF">C8D93_11313</name>
</gene>
<dbReference type="Pfam" id="PF13852">
    <property type="entry name" value="DUF4197"/>
    <property type="match status" value="1"/>
</dbReference>
<dbReference type="AlphaFoldDB" id="A0A318E5L9"/>